<evidence type="ECO:0000256" key="1">
    <source>
        <dbReference type="SAM" id="MobiDB-lite"/>
    </source>
</evidence>
<dbReference type="OrthoDB" id="185373at2759"/>
<sequence>MFRQLSFSRFTLTRTQTTAGDCTALAFTLKAPLVQVQGVRRSSSEAAPIQPQRKGRRPRSLRDTAPDPFEQERNLLNDQLARMQQSREAKLSKDSHSKPSSDFDSESNEFSDQKRNRPRNRINTSKLHLLSGHEKIELFKQLLAGGPPHVPDAAALYSLICKNGILDRLKYQDFHNFFRLLCSQRDADRYPLLVQRVWRDWGRDSTKIGIYSVASYAAYTKIIANWGDRVLARSLIADMQRDGIMGPDAIPSSSGGLKIDTYNQLLHLFTNPVLQLDISHLIESSRKANESSTLTSDEMHLQPPYILPNTQLTRTPSKPTTDDLLFARDTLLPFLTSSTLPWTTATHMHVLSLHSLLPNNLPALIEAHSNSLTHIESLAIEGPVQQAHASLKLSAHSISCFAAAGYTAHAHAVIKTLPNAILRHVEALFLGNDNVDVVSQQHGDMIRKDAARLLVVCLKTLSGARQAVDGSSTPKTMDVATVKIAETLVESLNGVIGCKMDENAVSYMVRVVAGANDLEKVHEWGGKGLLWFDGASKAGIRVRTVLVQVYGNWKCADENQWKVVRSRVLEIVDGVVEDSVAGENGERVSGPIGSKMFCDSVLDALDMLEVVGAEKGWVDLKDSTSKEVDDKEKTLISNY</sequence>
<feature type="compositionally biased region" description="Basic and acidic residues" evidence="1">
    <location>
        <begin position="60"/>
        <end position="75"/>
    </location>
</feature>
<name>A0A1Y2BRX0_9FUNG</name>
<evidence type="ECO:0000313" key="3">
    <source>
        <dbReference type="Proteomes" id="UP000193642"/>
    </source>
</evidence>
<comment type="caution">
    <text evidence="2">The sequence shown here is derived from an EMBL/GenBank/DDBJ whole genome shotgun (WGS) entry which is preliminary data.</text>
</comment>
<organism evidence="2 3">
    <name type="scientific">Rhizoclosmatium globosum</name>
    <dbReference type="NCBI Taxonomy" id="329046"/>
    <lineage>
        <taxon>Eukaryota</taxon>
        <taxon>Fungi</taxon>
        <taxon>Fungi incertae sedis</taxon>
        <taxon>Chytridiomycota</taxon>
        <taxon>Chytridiomycota incertae sedis</taxon>
        <taxon>Chytridiomycetes</taxon>
        <taxon>Chytridiales</taxon>
        <taxon>Chytriomycetaceae</taxon>
        <taxon>Rhizoclosmatium</taxon>
    </lineage>
</organism>
<protein>
    <submittedName>
        <fullName evidence="2">Uncharacterized protein</fullName>
    </submittedName>
</protein>
<accession>A0A1Y2BRX0</accession>
<gene>
    <name evidence="2" type="ORF">BCR33DRAFT_769825</name>
</gene>
<evidence type="ECO:0000313" key="2">
    <source>
        <dbReference type="EMBL" id="ORY37474.1"/>
    </source>
</evidence>
<proteinExistence type="predicted"/>
<keyword evidence="3" id="KW-1185">Reference proteome</keyword>
<dbReference type="AlphaFoldDB" id="A0A1Y2BRX0"/>
<dbReference type="STRING" id="329046.A0A1Y2BRX0"/>
<dbReference type="EMBL" id="MCGO01000050">
    <property type="protein sequence ID" value="ORY37474.1"/>
    <property type="molecule type" value="Genomic_DNA"/>
</dbReference>
<dbReference type="Proteomes" id="UP000193642">
    <property type="component" value="Unassembled WGS sequence"/>
</dbReference>
<feature type="region of interest" description="Disordered" evidence="1">
    <location>
        <begin position="38"/>
        <end position="126"/>
    </location>
</feature>
<feature type="compositionally biased region" description="Basic and acidic residues" evidence="1">
    <location>
        <begin position="85"/>
        <end position="101"/>
    </location>
</feature>
<reference evidence="2 3" key="1">
    <citation type="submission" date="2016-07" db="EMBL/GenBank/DDBJ databases">
        <title>Pervasive Adenine N6-methylation of Active Genes in Fungi.</title>
        <authorList>
            <consortium name="DOE Joint Genome Institute"/>
            <person name="Mondo S.J."/>
            <person name="Dannebaum R.O."/>
            <person name="Kuo R.C."/>
            <person name="Labutti K."/>
            <person name="Haridas S."/>
            <person name="Kuo A."/>
            <person name="Salamov A."/>
            <person name="Ahrendt S.R."/>
            <person name="Lipzen A."/>
            <person name="Sullivan W."/>
            <person name="Andreopoulos W.B."/>
            <person name="Clum A."/>
            <person name="Lindquist E."/>
            <person name="Daum C."/>
            <person name="Ramamoorthy G.K."/>
            <person name="Gryganskyi A."/>
            <person name="Culley D."/>
            <person name="Magnuson J.K."/>
            <person name="James T.Y."/>
            <person name="O'Malley M.A."/>
            <person name="Stajich J.E."/>
            <person name="Spatafora J.W."/>
            <person name="Visel A."/>
            <person name="Grigoriev I.V."/>
        </authorList>
    </citation>
    <scope>NUCLEOTIDE SEQUENCE [LARGE SCALE GENOMIC DNA]</scope>
    <source>
        <strain evidence="2 3">JEL800</strain>
    </source>
</reference>